<evidence type="ECO:0000313" key="2">
    <source>
        <dbReference type="Proteomes" id="UP001150055"/>
    </source>
</evidence>
<dbReference type="RefSeq" id="WP_274578982.1">
    <property type="nucleotide sequence ID" value="NZ_JALNTG010000020.1"/>
</dbReference>
<sequence length="84" mass="9460">MKLNSHVEFIEAWDLLTSMGYSGDKPHTCPYLYAHEDGRLLYDFFDVDGADLTSPNTAQGYFASHPYKQVTLKELKLSNNTAAV</sequence>
<evidence type="ECO:0000313" key="1">
    <source>
        <dbReference type="EMBL" id="MDD9319975.1"/>
    </source>
</evidence>
<dbReference type="Proteomes" id="UP001150055">
    <property type="component" value="Unassembled WGS sequence"/>
</dbReference>
<comment type="caution">
    <text evidence="1">The sequence shown here is derived from an EMBL/GenBank/DDBJ whole genome shotgun (WGS) entry which is preliminary data.</text>
</comment>
<organism evidence="1 2">
    <name type="scientific">Acinetobacter lactucae</name>
    <dbReference type="NCBI Taxonomy" id="1785128"/>
    <lineage>
        <taxon>Bacteria</taxon>
        <taxon>Pseudomonadati</taxon>
        <taxon>Pseudomonadota</taxon>
        <taxon>Gammaproteobacteria</taxon>
        <taxon>Moraxellales</taxon>
        <taxon>Moraxellaceae</taxon>
        <taxon>Acinetobacter</taxon>
        <taxon>Acinetobacter calcoaceticus/baumannii complex</taxon>
    </lineage>
</organism>
<proteinExistence type="predicted"/>
<dbReference type="EMBL" id="JALNTG010000020">
    <property type="protein sequence ID" value="MDD9319975.1"/>
    <property type="molecule type" value="Genomic_DNA"/>
</dbReference>
<dbReference type="AlphaFoldDB" id="A0AB35JX67"/>
<reference evidence="1" key="1">
    <citation type="submission" date="2022-12" db="EMBL/GenBank/DDBJ databases">
        <title>Acinetobacter lactucae: Emerging opportunistic pathogenic species of genus Acinetobacter isolated from immunocompromised patients in clinical settings of India.</title>
        <authorList>
            <person name="Amar A.K."/>
            <person name="Sawant A.R."/>
            <person name="Meera M."/>
            <person name="Tomar A."/>
            <person name="Sistla S."/>
            <person name="Prashanth K."/>
        </authorList>
    </citation>
    <scope>NUCLEOTIDE SEQUENCE</scope>
    <source>
        <strain evidence="1">PKAL1828C</strain>
    </source>
</reference>
<accession>A0AB35JX67</accession>
<protein>
    <submittedName>
        <fullName evidence="1">Uncharacterized protein</fullName>
    </submittedName>
</protein>
<gene>
    <name evidence="1" type="ORF">M0O54_07530</name>
</gene>
<name>A0AB35JX67_9GAMM</name>